<dbReference type="AlphaFoldDB" id="A0A1F7KFN2"/>
<evidence type="ECO:0000259" key="4">
    <source>
        <dbReference type="Pfam" id="PF02875"/>
    </source>
</evidence>
<dbReference type="PANTHER" id="PTHR43024:SF1">
    <property type="entry name" value="UDP-N-ACETYLMURAMOYL-TRIPEPTIDE--D-ALANYL-D-ALANINE LIGASE"/>
    <property type="match status" value="1"/>
</dbReference>
<keyword evidence="1" id="KW-0436">Ligase</keyword>
<evidence type="ECO:0000313" key="6">
    <source>
        <dbReference type="Proteomes" id="UP000178450"/>
    </source>
</evidence>
<dbReference type="PANTHER" id="PTHR43024">
    <property type="entry name" value="UDP-N-ACETYLMURAMOYL-TRIPEPTIDE--D-ALANYL-D-ALANINE LIGASE"/>
    <property type="match status" value="1"/>
</dbReference>
<dbReference type="InterPro" id="IPR051046">
    <property type="entry name" value="MurCDEF_CellWall_CoF430Synth"/>
</dbReference>
<gene>
    <name evidence="5" type="ORF">A2209_02810</name>
</gene>
<dbReference type="GO" id="GO:0016881">
    <property type="term" value="F:acid-amino acid ligase activity"/>
    <property type="evidence" value="ECO:0007669"/>
    <property type="project" value="InterPro"/>
</dbReference>
<sequence>MKHRLYLWLAKKLYFPIARYFRFFASLVLKRWHPQIVVVMGSAGKSNAHNLFHQIITKKYSCRKSRKANSAFAIPLDVLDIHITNYSVEEWFWQALKVPFYSVFRCLFTFKEQYYVVELDVDRIGEMAFFASFIKPEYVFWVSSYATHTANFDKLVKLGKYQNPASAVAAEFAKMFGTSKKLVGMVNADSKFITESLRGYRFNRYDLKQRQGNYSFGSWQIFRKRTTFKLKMDKEKPEIELPFIAPKNFGYTLLAGYILAKLLKVSDRDFNEALSTYQFNPGICSILEGLNGTKIIDSSYNSSFYATKSLMEVLDEYPGKRKIAVLGDMRELGMESEKQHQNLAKEILRLKFDQVVLVGPEMLQHAYPILQKKYEETALHHFQNTYQAGLFIKERLLRPGDVVLLKASQNTLHFEIIAELLLADPQDTARLCRREPVWEKKRLQIKDEFYKLL</sequence>
<dbReference type="InterPro" id="IPR004101">
    <property type="entry name" value="Mur_ligase_C"/>
</dbReference>
<evidence type="ECO:0000256" key="1">
    <source>
        <dbReference type="ARBA" id="ARBA00022598"/>
    </source>
</evidence>
<evidence type="ECO:0000256" key="3">
    <source>
        <dbReference type="ARBA" id="ARBA00022840"/>
    </source>
</evidence>
<name>A0A1F7KFN2_9BACT</name>
<feature type="domain" description="Mur ligase C-terminal" evidence="4">
    <location>
        <begin position="288"/>
        <end position="408"/>
    </location>
</feature>
<organism evidence="5 6">
    <name type="scientific">Candidatus Roizmanbacteria bacterium RIFOXYA1_FULL_41_12</name>
    <dbReference type="NCBI Taxonomy" id="1802082"/>
    <lineage>
        <taxon>Bacteria</taxon>
        <taxon>Candidatus Roizmaniibacteriota</taxon>
    </lineage>
</organism>
<dbReference type="InterPro" id="IPR036565">
    <property type="entry name" value="Mur-like_cat_sf"/>
</dbReference>
<dbReference type="GO" id="GO:0005524">
    <property type="term" value="F:ATP binding"/>
    <property type="evidence" value="ECO:0007669"/>
    <property type="project" value="UniProtKB-KW"/>
</dbReference>
<dbReference type="SUPFAM" id="SSF53623">
    <property type="entry name" value="MurD-like peptide ligases, catalytic domain"/>
    <property type="match status" value="1"/>
</dbReference>
<evidence type="ECO:0000313" key="5">
    <source>
        <dbReference type="EMBL" id="OGK66663.1"/>
    </source>
</evidence>
<dbReference type="InterPro" id="IPR036615">
    <property type="entry name" value="Mur_ligase_C_dom_sf"/>
</dbReference>
<dbReference type="Gene3D" id="3.40.1190.10">
    <property type="entry name" value="Mur-like, catalytic domain"/>
    <property type="match status" value="1"/>
</dbReference>
<reference evidence="5 6" key="1">
    <citation type="journal article" date="2016" name="Nat. Commun.">
        <title>Thousands of microbial genomes shed light on interconnected biogeochemical processes in an aquifer system.</title>
        <authorList>
            <person name="Anantharaman K."/>
            <person name="Brown C.T."/>
            <person name="Hug L.A."/>
            <person name="Sharon I."/>
            <person name="Castelle C.J."/>
            <person name="Probst A.J."/>
            <person name="Thomas B.C."/>
            <person name="Singh A."/>
            <person name="Wilkins M.J."/>
            <person name="Karaoz U."/>
            <person name="Brodie E.L."/>
            <person name="Williams K.H."/>
            <person name="Hubbard S.S."/>
            <person name="Banfield J.F."/>
        </authorList>
    </citation>
    <scope>NUCLEOTIDE SEQUENCE [LARGE SCALE GENOMIC DNA]</scope>
</reference>
<dbReference type="Pfam" id="PF02875">
    <property type="entry name" value="Mur_ligase_C"/>
    <property type="match status" value="1"/>
</dbReference>
<keyword evidence="3" id="KW-0067">ATP-binding</keyword>
<dbReference type="Gene3D" id="3.90.190.20">
    <property type="entry name" value="Mur ligase, C-terminal domain"/>
    <property type="match status" value="1"/>
</dbReference>
<protein>
    <recommendedName>
        <fullName evidence="4">Mur ligase C-terminal domain-containing protein</fullName>
    </recommendedName>
</protein>
<evidence type="ECO:0000256" key="2">
    <source>
        <dbReference type="ARBA" id="ARBA00022741"/>
    </source>
</evidence>
<proteinExistence type="predicted"/>
<dbReference type="SUPFAM" id="SSF53244">
    <property type="entry name" value="MurD-like peptide ligases, peptide-binding domain"/>
    <property type="match status" value="1"/>
</dbReference>
<keyword evidence="2" id="KW-0547">Nucleotide-binding</keyword>
<accession>A0A1F7KFN2</accession>
<comment type="caution">
    <text evidence="5">The sequence shown here is derived from an EMBL/GenBank/DDBJ whole genome shotgun (WGS) entry which is preliminary data.</text>
</comment>
<dbReference type="Proteomes" id="UP000178450">
    <property type="component" value="Unassembled WGS sequence"/>
</dbReference>
<dbReference type="EMBL" id="MGBG01000004">
    <property type="protein sequence ID" value="OGK66663.1"/>
    <property type="molecule type" value="Genomic_DNA"/>
</dbReference>